<dbReference type="EMBL" id="CAFBNZ010000082">
    <property type="protein sequence ID" value="CAB4970570.1"/>
    <property type="molecule type" value="Genomic_DNA"/>
</dbReference>
<proteinExistence type="predicted"/>
<organism evidence="1">
    <name type="scientific">freshwater metagenome</name>
    <dbReference type="NCBI Taxonomy" id="449393"/>
    <lineage>
        <taxon>unclassified sequences</taxon>
        <taxon>metagenomes</taxon>
        <taxon>ecological metagenomes</taxon>
    </lineage>
</organism>
<name>A0A6J7LPC8_9ZZZZ</name>
<sequence>MTAALVMPYPPSLGKGISPPAEATETIDPPDFITLAAAANPHSTPSWLTAISSLTCSGVMSAINA</sequence>
<evidence type="ECO:0000313" key="1">
    <source>
        <dbReference type="EMBL" id="CAB4970570.1"/>
    </source>
</evidence>
<gene>
    <name evidence="1" type="ORF">UFOPK3889_00558</name>
</gene>
<dbReference type="AlphaFoldDB" id="A0A6J7LPC8"/>
<reference evidence="1" key="1">
    <citation type="submission" date="2020-05" db="EMBL/GenBank/DDBJ databases">
        <authorList>
            <person name="Chiriac C."/>
            <person name="Salcher M."/>
            <person name="Ghai R."/>
            <person name="Kavagutti S V."/>
        </authorList>
    </citation>
    <scope>NUCLEOTIDE SEQUENCE</scope>
</reference>
<protein>
    <submittedName>
        <fullName evidence="1">Unannotated protein</fullName>
    </submittedName>
</protein>
<accession>A0A6J7LPC8</accession>